<keyword evidence="4" id="KW-0677">Repeat</keyword>
<evidence type="ECO:0000256" key="4">
    <source>
        <dbReference type="ARBA" id="ARBA00022737"/>
    </source>
</evidence>
<keyword evidence="2" id="KW-0812">Transmembrane</keyword>
<dbReference type="GO" id="GO:0007155">
    <property type="term" value="P:cell adhesion"/>
    <property type="evidence" value="ECO:0007669"/>
    <property type="project" value="UniProtKB-KW"/>
</dbReference>
<dbReference type="Gene3D" id="2.60.40.60">
    <property type="entry name" value="Cadherins"/>
    <property type="match status" value="1"/>
</dbReference>
<evidence type="ECO:0000256" key="7">
    <source>
        <dbReference type="ARBA" id="ARBA00023136"/>
    </source>
</evidence>
<accession>A0ABD0YX31</accession>
<dbReference type="PROSITE" id="PS50268">
    <property type="entry name" value="CADHERIN_2"/>
    <property type="match status" value="1"/>
</dbReference>
<dbReference type="PRINTS" id="PR00205">
    <property type="entry name" value="CADHERIN"/>
</dbReference>
<evidence type="ECO:0000313" key="11">
    <source>
        <dbReference type="Proteomes" id="UP001558652"/>
    </source>
</evidence>
<feature type="domain" description="Cadherin" evidence="9">
    <location>
        <begin position="16"/>
        <end position="103"/>
    </location>
</feature>
<protein>
    <recommendedName>
        <fullName evidence="9">Cadherin domain-containing protein</fullName>
    </recommendedName>
</protein>
<evidence type="ECO:0000313" key="10">
    <source>
        <dbReference type="EMBL" id="KAL1139774.1"/>
    </source>
</evidence>
<gene>
    <name evidence="10" type="ORF">AAG570_006751</name>
</gene>
<feature type="non-terminal residue" evidence="10">
    <location>
        <position position="1"/>
    </location>
</feature>
<dbReference type="AlphaFoldDB" id="A0ABD0YX31"/>
<organism evidence="10 11">
    <name type="scientific">Ranatra chinensis</name>
    <dbReference type="NCBI Taxonomy" id="642074"/>
    <lineage>
        <taxon>Eukaryota</taxon>
        <taxon>Metazoa</taxon>
        <taxon>Ecdysozoa</taxon>
        <taxon>Arthropoda</taxon>
        <taxon>Hexapoda</taxon>
        <taxon>Insecta</taxon>
        <taxon>Pterygota</taxon>
        <taxon>Neoptera</taxon>
        <taxon>Paraneoptera</taxon>
        <taxon>Hemiptera</taxon>
        <taxon>Heteroptera</taxon>
        <taxon>Panheteroptera</taxon>
        <taxon>Nepomorpha</taxon>
        <taxon>Nepidae</taxon>
        <taxon>Ranatrinae</taxon>
        <taxon>Ranatra</taxon>
    </lineage>
</organism>
<dbReference type="Pfam" id="PF00028">
    <property type="entry name" value="Cadherin"/>
    <property type="match status" value="1"/>
</dbReference>
<evidence type="ECO:0000256" key="2">
    <source>
        <dbReference type="ARBA" id="ARBA00022692"/>
    </source>
</evidence>
<comment type="caution">
    <text evidence="10">The sequence shown here is derived from an EMBL/GenBank/DDBJ whole genome shotgun (WGS) entry which is preliminary data.</text>
</comment>
<proteinExistence type="predicted"/>
<evidence type="ECO:0000256" key="1">
    <source>
        <dbReference type="ARBA" id="ARBA00004167"/>
    </source>
</evidence>
<dbReference type="Proteomes" id="UP001558652">
    <property type="component" value="Unassembled WGS sequence"/>
</dbReference>
<comment type="subcellular location">
    <subcellularLocation>
        <location evidence="1">Membrane</location>
        <topology evidence="1">Single-pass membrane protein</topology>
    </subcellularLocation>
</comment>
<evidence type="ECO:0000256" key="3">
    <source>
        <dbReference type="ARBA" id="ARBA00022729"/>
    </source>
</evidence>
<keyword evidence="3" id="KW-0732">Signal</keyword>
<evidence type="ECO:0000256" key="5">
    <source>
        <dbReference type="ARBA" id="ARBA00022837"/>
    </source>
</evidence>
<evidence type="ECO:0000259" key="9">
    <source>
        <dbReference type="PROSITE" id="PS50268"/>
    </source>
</evidence>
<dbReference type="InterPro" id="IPR039808">
    <property type="entry name" value="Cadherin"/>
</dbReference>
<dbReference type="SMART" id="SM00112">
    <property type="entry name" value="CA"/>
    <property type="match status" value="1"/>
</dbReference>
<keyword evidence="7" id="KW-0472">Membrane</keyword>
<name>A0ABD0YX31_9HEMI</name>
<dbReference type="PANTHER" id="PTHR24027:SF422">
    <property type="entry name" value="CADHERIN DOMAIN-CONTAINING PROTEIN"/>
    <property type="match status" value="1"/>
</dbReference>
<dbReference type="PANTHER" id="PTHR24027">
    <property type="entry name" value="CADHERIN-23"/>
    <property type="match status" value="1"/>
</dbReference>
<keyword evidence="5 8" id="KW-0106">Calcium</keyword>
<dbReference type="InterPro" id="IPR015919">
    <property type="entry name" value="Cadherin-like_sf"/>
</dbReference>
<dbReference type="EMBL" id="JBFDAA010000002">
    <property type="protein sequence ID" value="KAL1139774.1"/>
    <property type="molecule type" value="Genomic_DNA"/>
</dbReference>
<evidence type="ECO:0000256" key="6">
    <source>
        <dbReference type="ARBA" id="ARBA00022989"/>
    </source>
</evidence>
<dbReference type="InterPro" id="IPR002126">
    <property type="entry name" value="Cadherin-like_dom"/>
</dbReference>
<reference evidence="10 11" key="1">
    <citation type="submission" date="2024-07" db="EMBL/GenBank/DDBJ databases">
        <title>Chromosome-level genome assembly of the water stick insect Ranatra chinensis (Heteroptera: Nepidae).</title>
        <authorList>
            <person name="Liu X."/>
        </authorList>
    </citation>
    <scope>NUCLEOTIDE SEQUENCE [LARGE SCALE GENOMIC DNA]</scope>
    <source>
        <strain evidence="10">Cailab_2021Rc</strain>
        <tissue evidence="10">Muscle</tissue>
    </source>
</reference>
<dbReference type="SUPFAM" id="SSF49313">
    <property type="entry name" value="Cadherin-like"/>
    <property type="match status" value="1"/>
</dbReference>
<evidence type="ECO:0000256" key="8">
    <source>
        <dbReference type="PROSITE-ProRule" id="PRU00043"/>
    </source>
</evidence>
<keyword evidence="6" id="KW-1133">Transmembrane helix</keyword>
<dbReference type="GO" id="GO:0005886">
    <property type="term" value="C:plasma membrane"/>
    <property type="evidence" value="ECO:0007669"/>
    <property type="project" value="UniProtKB-SubCell"/>
</dbReference>
<dbReference type="GO" id="GO:0005509">
    <property type="term" value="F:calcium ion binding"/>
    <property type="evidence" value="ECO:0007669"/>
    <property type="project" value="UniProtKB-UniRule"/>
</dbReference>
<dbReference type="CDD" id="cd11304">
    <property type="entry name" value="Cadherin_repeat"/>
    <property type="match status" value="1"/>
</dbReference>
<sequence>VRVKVLDKNDSPPSFQGTESEVWVSEELGVGGLVAQVRALDPDTVGQIQYSVVQGAQARFSLHPSGSLRLREPLDRETTDTYTLQIRASDGLQSSDTYLTIKVSFF</sequence>
<keyword evidence="11" id="KW-1185">Reference proteome</keyword>